<accession>A0A1J5T4N2</accession>
<dbReference type="EMBL" id="MLJW01000008">
    <property type="protein sequence ID" value="OIR15825.1"/>
    <property type="molecule type" value="Genomic_DNA"/>
</dbReference>
<evidence type="ECO:0000313" key="1">
    <source>
        <dbReference type="EMBL" id="OIR15825.1"/>
    </source>
</evidence>
<comment type="caution">
    <text evidence="1">The sequence shown here is derived from an EMBL/GenBank/DDBJ whole genome shotgun (WGS) entry which is preliminary data.</text>
</comment>
<proteinExistence type="predicted"/>
<reference evidence="1" key="1">
    <citation type="submission" date="2016-10" db="EMBL/GenBank/DDBJ databases">
        <title>Sequence of Gallionella enrichment culture.</title>
        <authorList>
            <person name="Poehlein A."/>
            <person name="Muehling M."/>
            <person name="Daniel R."/>
        </authorList>
    </citation>
    <scope>NUCLEOTIDE SEQUENCE</scope>
</reference>
<protein>
    <submittedName>
        <fullName evidence="1">Uncharacterized protein</fullName>
    </submittedName>
</protein>
<organism evidence="1">
    <name type="scientific">mine drainage metagenome</name>
    <dbReference type="NCBI Taxonomy" id="410659"/>
    <lineage>
        <taxon>unclassified sequences</taxon>
        <taxon>metagenomes</taxon>
        <taxon>ecological metagenomes</taxon>
    </lineage>
</organism>
<sequence length="79" mass="8631">MNKEEITSIIENALKSGDKTPGIFDLAKIMAIKAEIQSCTTVNSVLGLIDEHRDLISKAFGLSEDVIEETVQKIRAIEG</sequence>
<name>A0A1J5T4N2_9ZZZZ</name>
<gene>
    <name evidence="1" type="ORF">GALL_33260</name>
</gene>
<dbReference type="AlphaFoldDB" id="A0A1J5T4N2"/>